<gene>
    <name evidence="1" type="ORF">ACH5RR_019788</name>
</gene>
<dbReference type="Proteomes" id="UP001630127">
    <property type="component" value="Unassembled WGS sequence"/>
</dbReference>
<comment type="caution">
    <text evidence="1">The sequence shown here is derived from an EMBL/GenBank/DDBJ whole genome shotgun (WGS) entry which is preliminary data.</text>
</comment>
<reference evidence="1 2" key="1">
    <citation type="submission" date="2024-11" db="EMBL/GenBank/DDBJ databases">
        <title>A near-complete genome assembly of Cinchona calisaya.</title>
        <authorList>
            <person name="Lian D.C."/>
            <person name="Zhao X.W."/>
            <person name="Wei L."/>
        </authorList>
    </citation>
    <scope>NUCLEOTIDE SEQUENCE [LARGE SCALE GENOMIC DNA]</scope>
    <source>
        <tissue evidence="1">Nenye</tissue>
    </source>
</reference>
<evidence type="ECO:0000313" key="2">
    <source>
        <dbReference type="Proteomes" id="UP001630127"/>
    </source>
</evidence>
<name>A0ABD2ZQD4_9GENT</name>
<organism evidence="1 2">
    <name type="scientific">Cinchona calisaya</name>
    <dbReference type="NCBI Taxonomy" id="153742"/>
    <lineage>
        <taxon>Eukaryota</taxon>
        <taxon>Viridiplantae</taxon>
        <taxon>Streptophyta</taxon>
        <taxon>Embryophyta</taxon>
        <taxon>Tracheophyta</taxon>
        <taxon>Spermatophyta</taxon>
        <taxon>Magnoliopsida</taxon>
        <taxon>eudicotyledons</taxon>
        <taxon>Gunneridae</taxon>
        <taxon>Pentapetalae</taxon>
        <taxon>asterids</taxon>
        <taxon>lamiids</taxon>
        <taxon>Gentianales</taxon>
        <taxon>Rubiaceae</taxon>
        <taxon>Cinchonoideae</taxon>
        <taxon>Cinchoneae</taxon>
        <taxon>Cinchona</taxon>
    </lineage>
</organism>
<proteinExistence type="predicted"/>
<sequence>MGQAIHSLQTFKAVHDPLMLQLPSCGARKREGEEKVTSVAFTRFFQPKGDGTIDGRWRTTNIVRQSHSPKSKPGLGSPECTWRYPWSQSTNQPKKLAQIGGLVLYVAMWL</sequence>
<dbReference type="AlphaFoldDB" id="A0ABD2ZQD4"/>
<keyword evidence="2" id="KW-1185">Reference proteome</keyword>
<evidence type="ECO:0000313" key="1">
    <source>
        <dbReference type="EMBL" id="KAL3521639.1"/>
    </source>
</evidence>
<accession>A0ABD2ZQD4</accession>
<dbReference type="EMBL" id="JBJUIK010000008">
    <property type="protein sequence ID" value="KAL3521639.1"/>
    <property type="molecule type" value="Genomic_DNA"/>
</dbReference>
<protein>
    <submittedName>
        <fullName evidence="1">Uncharacterized protein</fullName>
    </submittedName>
</protein>